<organism evidence="4">
    <name type="scientific">Pontimicrobium sp. SW4</name>
    <dbReference type="NCBI Taxonomy" id="3153519"/>
    <lineage>
        <taxon>Bacteria</taxon>
        <taxon>Pseudomonadati</taxon>
        <taxon>Bacteroidota</taxon>
        <taxon>Flavobacteriia</taxon>
        <taxon>Flavobacteriales</taxon>
        <taxon>Flavobacteriaceae</taxon>
        <taxon>Pontimicrobium</taxon>
    </lineage>
</organism>
<evidence type="ECO:0000256" key="3">
    <source>
        <dbReference type="PIRSR" id="PIRSR016184-1"/>
    </source>
</evidence>
<comment type="similarity">
    <text evidence="1">Belongs to the PhzF family.</text>
</comment>
<dbReference type="AlphaFoldDB" id="A0AAU7BU92"/>
<name>A0AAU7BU92_9FLAO</name>
<proteinExistence type="inferred from homology"/>
<dbReference type="InterPro" id="IPR003719">
    <property type="entry name" value="Phenazine_PhzF-like"/>
</dbReference>
<dbReference type="NCBIfam" id="TIGR00654">
    <property type="entry name" value="PhzF_family"/>
    <property type="match status" value="1"/>
</dbReference>
<dbReference type="PANTHER" id="PTHR13774:SF17">
    <property type="entry name" value="PHENAZINE BIOSYNTHESIS-LIKE DOMAIN-CONTAINING PROTEIN"/>
    <property type="match status" value="1"/>
</dbReference>
<dbReference type="GO" id="GO:0005737">
    <property type="term" value="C:cytoplasm"/>
    <property type="evidence" value="ECO:0007669"/>
    <property type="project" value="TreeGrafter"/>
</dbReference>
<evidence type="ECO:0000256" key="2">
    <source>
        <dbReference type="ARBA" id="ARBA00023235"/>
    </source>
</evidence>
<sequence>MTINIFQIDAFTDQLFGGNPAAVCPLNEWLPDATLLNIAKENNLAETAYFIHKHDNVFHLRWFTPEIEIDLCGHATLASAFVILNCLDYNFDTVVFQTLSGELIVSKNEDFLEMDLPSRPPSKGELPEIISKSLSVQPIEVYKARDYVLVYDTENDIQNLKVSASILEQIDLSPGGIIVTAKGNTSDFVSRFFTPGAAVFEDPVTGSAHCTLVPFWADILGKNELHALQISERKGELFCKLAGNRIFIRGTAVKYLQGTIDI</sequence>
<dbReference type="SUPFAM" id="SSF54506">
    <property type="entry name" value="Diaminopimelate epimerase-like"/>
    <property type="match status" value="1"/>
</dbReference>
<evidence type="ECO:0000256" key="1">
    <source>
        <dbReference type="ARBA" id="ARBA00008270"/>
    </source>
</evidence>
<keyword evidence="2" id="KW-0413">Isomerase</keyword>
<reference evidence="4" key="1">
    <citation type="submission" date="2024-05" db="EMBL/GenBank/DDBJ databases">
        <title>Pontimicrobium maritimus sp. nov., isolated form sea water.</title>
        <authorList>
            <person name="Muhammad N."/>
            <person name="Vuong T.Q."/>
            <person name="Han H.L."/>
            <person name="Kim S.-G."/>
        </authorList>
    </citation>
    <scope>NUCLEOTIDE SEQUENCE</scope>
    <source>
        <strain evidence="4">SW4</strain>
    </source>
</reference>
<dbReference type="GO" id="GO:0016853">
    <property type="term" value="F:isomerase activity"/>
    <property type="evidence" value="ECO:0007669"/>
    <property type="project" value="UniProtKB-KW"/>
</dbReference>
<dbReference type="RefSeq" id="WP_347924704.1">
    <property type="nucleotide sequence ID" value="NZ_CP157199.1"/>
</dbReference>
<protein>
    <submittedName>
        <fullName evidence="4">PhzF family phenazine biosynthesis protein</fullName>
    </submittedName>
</protein>
<dbReference type="Pfam" id="PF02567">
    <property type="entry name" value="PhzC-PhzF"/>
    <property type="match status" value="1"/>
</dbReference>
<dbReference type="EMBL" id="CP157199">
    <property type="protein sequence ID" value="XBG61870.1"/>
    <property type="molecule type" value="Genomic_DNA"/>
</dbReference>
<dbReference type="PANTHER" id="PTHR13774">
    <property type="entry name" value="PHENAZINE BIOSYNTHESIS PROTEIN"/>
    <property type="match status" value="1"/>
</dbReference>
<evidence type="ECO:0000313" key="4">
    <source>
        <dbReference type="EMBL" id="XBG61870.1"/>
    </source>
</evidence>
<dbReference type="Gene3D" id="3.10.310.10">
    <property type="entry name" value="Diaminopimelate Epimerase, Chain A, domain 1"/>
    <property type="match status" value="2"/>
</dbReference>
<accession>A0AAU7BU92</accession>
<feature type="active site" evidence="3">
    <location>
        <position position="46"/>
    </location>
</feature>
<dbReference type="PIRSF" id="PIRSF016184">
    <property type="entry name" value="PhzC_PhzF"/>
    <property type="match status" value="1"/>
</dbReference>
<gene>
    <name evidence="4" type="ORF">ABGB03_02975</name>
</gene>